<proteinExistence type="predicted"/>
<dbReference type="OrthoDB" id="2658522at2"/>
<evidence type="ECO:0000313" key="3">
    <source>
        <dbReference type="Proteomes" id="UP000190188"/>
    </source>
</evidence>
<dbReference type="Proteomes" id="UP000190188">
    <property type="component" value="Unassembled WGS sequence"/>
</dbReference>
<dbReference type="AlphaFoldDB" id="A0A1T2XNR4"/>
<protein>
    <submittedName>
        <fullName evidence="2">Uncharacterized protein</fullName>
    </submittedName>
</protein>
<dbReference type="PROSITE" id="PS50293">
    <property type="entry name" value="TPR_REGION"/>
    <property type="match status" value="1"/>
</dbReference>
<dbReference type="EMBL" id="MSZX01000001">
    <property type="protein sequence ID" value="OPA81468.1"/>
    <property type="molecule type" value="Genomic_DNA"/>
</dbReference>
<comment type="caution">
    <text evidence="2">The sequence shown here is derived from an EMBL/GenBank/DDBJ whole genome shotgun (WGS) entry which is preliminary data.</text>
</comment>
<reference evidence="2 3" key="1">
    <citation type="submission" date="2017-01" db="EMBL/GenBank/DDBJ databases">
        <title>Genome analysis of Paenibacillus selenitrireducens ES3-24.</title>
        <authorList>
            <person name="Xu D."/>
            <person name="Yao R."/>
            <person name="Zheng S."/>
        </authorList>
    </citation>
    <scope>NUCLEOTIDE SEQUENCE [LARGE SCALE GENOMIC DNA]</scope>
    <source>
        <strain evidence="2 3">ES3-24</strain>
    </source>
</reference>
<keyword evidence="3" id="KW-1185">Reference proteome</keyword>
<dbReference type="InterPro" id="IPR011990">
    <property type="entry name" value="TPR-like_helical_dom_sf"/>
</dbReference>
<keyword evidence="1" id="KW-0802">TPR repeat</keyword>
<dbReference type="PROSITE" id="PS50005">
    <property type="entry name" value="TPR"/>
    <property type="match status" value="1"/>
</dbReference>
<dbReference type="STRING" id="1324314.BVG16_03940"/>
<dbReference type="RefSeq" id="WP_078497207.1">
    <property type="nucleotide sequence ID" value="NZ_MSZX01000001.1"/>
</dbReference>
<name>A0A1T2XNR4_9BACL</name>
<dbReference type="SMART" id="SM00028">
    <property type="entry name" value="TPR"/>
    <property type="match status" value="3"/>
</dbReference>
<dbReference type="Gene3D" id="1.25.40.10">
    <property type="entry name" value="Tetratricopeptide repeat domain"/>
    <property type="match status" value="2"/>
</dbReference>
<dbReference type="InterPro" id="IPR019734">
    <property type="entry name" value="TPR_rpt"/>
</dbReference>
<dbReference type="Pfam" id="PF13432">
    <property type="entry name" value="TPR_16"/>
    <property type="match status" value="1"/>
</dbReference>
<accession>A0A1T2XNR4</accession>
<dbReference type="Pfam" id="PF13181">
    <property type="entry name" value="TPR_8"/>
    <property type="match status" value="1"/>
</dbReference>
<gene>
    <name evidence="2" type="ORF">BVG16_03940</name>
</gene>
<sequence length="171" mass="19662">MTAEECINKAYHSILHSDFEQAIYWFEQAIALEGDNPNHHYKLSITYARSNRVALAIEQAELAIHYAPSNEGYKIHLNCLLAKKKTMDAKKMMYQSLQETHHAIMLLKEAIALDSLAIQSYVVLAMAYAELQDYHQAIQYVKEAQKLDPYDIVIEDLLNQYKQSLAKLLKS</sequence>
<feature type="repeat" description="TPR" evidence="1">
    <location>
        <begin position="118"/>
        <end position="151"/>
    </location>
</feature>
<organism evidence="2 3">
    <name type="scientific">Paenibacillus selenitireducens</name>
    <dbReference type="NCBI Taxonomy" id="1324314"/>
    <lineage>
        <taxon>Bacteria</taxon>
        <taxon>Bacillati</taxon>
        <taxon>Bacillota</taxon>
        <taxon>Bacilli</taxon>
        <taxon>Bacillales</taxon>
        <taxon>Paenibacillaceae</taxon>
        <taxon>Paenibacillus</taxon>
    </lineage>
</organism>
<dbReference type="SUPFAM" id="SSF48452">
    <property type="entry name" value="TPR-like"/>
    <property type="match status" value="1"/>
</dbReference>
<evidence type="ECO:0000313" key="2">
    <source>
        <dbReference type="EMBL" id="OPA81468.1"/>
    </source>
</evidence>
<evidence type="ECO:0000256" key="1">
    <source>
        <dbReference type="PROSITE-ProRule" id="PRU00339"/>
    </source>
</evidence>